<dbReference type="GO" id="GO:0008236">
    <property type="term" value="F:serine-type peptidase activity"/>
    <property type="evidence" value="ECO:0007669"/>
    <property type="project" value="UniProtKB-KW"/>
</dbReference>
<dbReference type="InterPro" id="IPR005320">
    <property type="entry name" value="Peptidase_S51"/>
</dbReference>
<protein>
    <submittedName>
        <fullName evidence="5">Peptidase E</fullName>
    </submittedName>
</protein>
<dbReference type="AlphaFoldDB" id="A0A852XHF6"/>
<evidence type="ECO:0000256" key="3">
    <source>
        <dbReference type="ARBA" id="ARBA00022801"/>
    </source>
</evidence>
<keyword evidence="6" id="KW-1185">Reference proteome</keyword>
<dbReference type="Proteomes" id="UP000592181">
    <property type="component" value="Unassembled WGS sequence"/>
</dbReference>
<reference evidence="5 6" key="1">
    <citation type="submission" date="2020-07" db="EMBL/GenBank/DDBJ databases">
        <title>Sequencing the genomes of 1000 actinobacteria strains.</title>
        <authorList>
            <person name="Klenk H.-P."/>
        </authorList>
    </citation>
    <scope>NUCLEOTIDE SEQUENCE [LARGE SCALE GENOMIC DNA]</scope>
    <source>
        <strain evidence="5 6">DSM 24723</strain>
    </source>
</reference>
<sequence>MAQDVVWVGGGSVANLLAVWRVHGLDQIFRRVWQAGVVLGGVSAGSICWYRGGTTDSFGPELRAVTDGLALLPFDNGVHLDSEPARRPTVHRLVRDGVLGETHCTDDGAGLVYRGTELVEAVTEVDGAAGHVVTRGADGEVVERRLPTRLLTAG</sequence>
<dbReference type="EMBL" id="JACBZX010000001">
    <property type="protein sequence ID" value="NYG37831.1"/>
    <property type="molecule type" value="Genomic_DNA"/>
</dbReference>
<dbReference type="PANTHER" id="PTHR20842:SF0">
    <property type="entry name" value="ALPHA-ASPARTYL DIPEPTIDASE"/>
    <property type="match status" value="1"/>
</dbReference>
<keyword evidence="2" id="KW-0645">Protease</keyword>
<evidence type="ECO:0000313" key="6">
    <source>
        <dbReference type="Proteomes" id="UP000592181"/>
    </source>
</evidence>
<dbReference type="Pfam" id="PF03575">
    <property type="entry name" value="Peptidase_S51"/>
    <property type="match status" value="1"/>
</dbReference>
<comment type="similarity">
    <text evidence="1">Belongs to the peptidase S51 family.</text>
</comment>
<dbReference type="SUPFAM" id="SSF52317">
    <property type="entry name" value="Class I glutamine amidotransferase-like"/>
    <property type="match status" value="1"/>
</dbReference>
<dbReference type="CDD" id="cd03146">
    <property type="entry name" value="GAT1_Peptidase_E"/>
    <property type="match status" value="1"/>
</dbReference>
<evidence type="ECO:0000313" key="5">
    <source>
        <dbReference type="EMBL" id="NYG37831.1"/>
    </source>
</evidence>
<comment type="caution">
    <text evidence="5">The sequence shown here is derived from an EMBL/GenBank/DDBJ whole genome shotgun (WGS) entry which is preliminary data.</text>
</comment>
<evidence type="ECO:0000256" key="4">
    <source>
        <dbReference type="ARBA" id="ARBA00022825"/>
    </source>
</evidence>
<dbReference type="GO" id="GO:0006508">
    <property type="term" value="P:proteolysis"/>
    <property type="evidence" value="ECO:0007669"/>
    <property type="project" value="UniProtKB-KW"/>
</dbReference>
<evidence type="ECO:0000256" key="1">
    <source>
        <dbReference type="ARBA" id="ARBA00006534"/>
    </source>
</evidence>
<accession>A0A852XHF6</accession>
<keyword evidence="4" id="KW-0720">Serine protease</keyword>
<gene>
    <name evidence="5" type="ORF">BJY28_002300</name>
</gene>
<keyword evidence="3" id="KW-0378">Hydrolase</keyword>
<dbReference type="Gene3D" id="3.40.50.880">
    <property type="match status" value="1"/>
</dbReference>
<dbReference type="InterPro" id="IPR029062">
    <property type="entry name" value="Class_I_gatase-like"/>
</dbReference>
<evidence type="ECO:0000256" key="2">
    <source>
        <dbReference type="ARBA" id="ARBA00022670"/>
    </source>
</evidence>
<proteinExistence type="inferred from homology"/>
<organism evidence="5 6">
    <name type="scientific">Janibacter alkaliphilus</name>
    <dbReference type="NCBI Taxonomy" id="1069963"/>
    <lineage>
        <taxon>Bacteria</taxon>
        <taxon>Bacillati</taxon>
        <taxon>Actinomycetota</taxon>
        <taxon>Actinomycetes</taxon>
        <taxon>Micrococcales</taxon>
        <taxon>Intrasporangiaceae</taxon>
        <taxon>Janibacter</taxon>
    </lineage>
</organism>
<dbReference type="PANTHER" id="PTHR20842">
    <property type="entry name" value="PROTEASE S51 ALPHA-ASPARTYL DIPEPTIDASE"/>
    <property type="match status" value="1"/>
</dbReference>
<name>A0A852XHF6_9MICO</name>